<proteinExistence type="predicted"/>
<keyword evidence="4" id="KW-1185">Reference proteome</keyword>
<evidence type="ECO:0000256" key="1">
    <source>
        <dbReference type="SAM" id="MobiDB-lite"/>
    </source>
</evidence>
<protein>
    <recommendedName>
        <fullName evidence="2">DUF83 domain-containing protein</fullName>
    </recommendedName>
</protein>
<feature type="region of interest" description="Disordered" evidence="1">
    <location>
        <begin position="33"/>
        <end position="52"/>
    </location>
</feature>
<name>A0A367IT53_RHIST</name>
<sequence length="535" mass="62485">PEEFIKVLDPSTVASSRYFECDKLYSKIWRKPGNKKATRQKQEYDSYEQGHTDRGKKFHRSLEKLHNIVIKPCENEDDFNSVLQNAKKGQYLGELPFFIDEDFYREKMENNANYKFGNFRPDILKIDETPDGKKLVIRIIEAKSSKLGLENHKLQVATYYFLLSHILKQFDNFELDKEGQIWTPKGEDLCTFNLEKLQTKVKELYAKKLKDIYGTTEPKYRLGPKCIDCKYLKECQESSAGKIRSLPKDISEQIGFKNGENLETKLSESISIKDNKHAMIFRDVSGDDKPRFLDFTSFLTAKEFDHAFYISLPIDSYSLKPYAFSWSIYTKEKSLNSPKYCEFVKKIIDELTKVLKLMDGKRCLFYVYQDKEMKEIRSFLYDLVKSEGKNLELSGGNDTVKRLIDDAKTCFLSLFPSKNQLKTLTGPKDDQEALCVDVFVSIYHLLKENVVLPTPQPYHVTDAAQHMAKGVYKKEFEMTNKELHNLWNKHNKKLTIEGITEVKQHFTDRFDCLHKIMESYMELANDIDTDIFPLE</sequence>
<gene>
    <name evidence="3" type="ORF">CU098_004253</name>
</gene>
<organism evidence="3 4">
    <name type="scientific">Rhizopus stolonifer</name>
    <name type="common">Rhizopus nigricans</name>
    <dbReference type="NCBI Taxonomy" id="4846"/>
    <lineage>
        <taxon>Eukaryota</taxon>
        <taxon>Fungi</taxon>
        <taxon>Fungi incertae sedis</taxon>
        <taxon>Mucoromycota</taxon>
        <taxon>Mucoromycotina</taxon>
        <taxon>Mucoromycetes</taxon>
        <taxon>Mucorales</taxon>
        <taxon>Mucorineae</taxon>
        <taxon>Rhizopodaceae</taxon>
        <taxon>Rhizopus</taxon>
    </lineage>
</organism>
<evidence type="ECO:0000259" key="2">
    <source>
        <dbReference type="Pfam" id="PF01930"/>
    </source>
</evidence>
<dbReference type="InterPro" id="IPR022765">
    <property type="entry name" value="Dna2/Cas4_DUF83"/>
</dbReference>
<dbReference type="EMBL" id="PJQM01005788">
    <property type="protein sequence ID" value="RCH80853.1"/>
    <property type="molecule type" value="Genomic_DNA"/>
</dbReference>
<feature type="non-terminal residue" evidence="3">
    <location>
        <position position="535"/>
    </location>
</feature>
<feature type="non-terminal residue" evidence="3">
    <location>
        <position position="1"/>
    </location>
</feature>
<evidence type="ECO:0000313" key="4">
    <source>
        <dbReference type="Proteomes" id="UP000253551"/>
    </source>
</evidence>
<dbReference type="OrthoDB" id="6513042at2759"/>
<evidence type="ECO:0000313" key="3">
    <source>
        <dbReference type="EMBL" id="RCH80853.1"/>
    </source>
</evidence>
<feature type="domain" description="DUF83" evidence="2">
    <location>
        <begin position="98"/>
        <end position="236"/>
    </location>
</feature>
<dbReference type="Proteomes" id="UP000253551">
    <property type="component" value="Unassembled WGS sequence"/>
</dbReference>
<reference evidence="3 4" key="1">
    <citation type="journal article" date="2018" name="G3 (Bethesda)">
        <title>Phylogenetic and Phylogenomic Definition of Rhizopus Species.</title>
        <authorList>
            <person name="Gryganskyi A.P."/>
            <person name="Golan J."/>
            <person name="Dolatabadi S."/>
            <person name="Mondo S."/>
            <person name="Robb S."/>
            <person name="Idnurm A."/>
            <person name="Muszewska A."/>
            <person name="Steczkiewicz K."/>
            <person name="Masonjones S."/>
            <person name="Liao H.L."/>
            <person name="Gajdeczka M.T."/>
            <person name="Anike F."/>
            <person name="Vuek A."/>
            <person name="Anishchenko I.M."/>
            <person name="Voigt K."/>
            <person name="de Hoog G.S."/>
            <person name="Smith M.E."/>
            <person name="Heitman J."/>
            <person name="Vilgalys R."/>
            <person name="Stajich J.E."/>
        </authorList>
    </citation>
    <scope>NUCLEOTIDE SEQUENCE [LARGE SCALE GENOMIC DNA]</scope>
    <source>
        <strain evidence="3 4">LSU 92-RS-03</strain>
    </source>
</reference>
<accession>A0A367IT53</accession>
<comment type="caution">
    <text evidence="3">The sequence shown here is derived from an EMBL/GenBank/DDBJ whole genome shotgun (WGS) entry which is preliminary data.</text>
</comment>
<feature type="compositionally biased region" description="Basic and acidic residues" evidence="1">
    <location>
        <begin position="40"/>
        <end position="52"/>
    </location>
</feature>
<dbReference type="Pfam" id="PF01930">
    <property type="entry name" value="Cas_Cas4"/>
    <property type="match status" value="1"/>
</dbReference>
<dbReference type="AlphaFoldDB" id="A0A367IT53"/>
<dbReference type="STRING" id="4846.A0A367IT53"/>